<reference evidence="2" key="1">
    <citation type="submission" date="2022-07" db="EMBL/GenBank/DDBJ databases">
        <title>Description and genome-wide analysis of Profundicola chukchiensis gen. nov., sp. nov., marine bacteria isolated from bottom sediments of the Chukchi Sea.</title>
        <authorList>
            <person name="Romanenko L."/>
            <person name="Otstavnykh N."/>
            <person name="Kurilenko V."/>
            <person name="Eremeev V."/>
            <person name="Velansky P."/>
            <person name="Mikhailov V."/>
            <person name="Isaeva M."/>
        </authorList>
    </citation>
    <scope>NUCLEOTIDE SEQUENCE</scope>
    <source>
        <strain evidence="2">KMM 9713</strain>
    </source>
</reference>
<name>A0A9X4RX40_9FLAO</name>
<evidence type="ECO:0000256" key="1">
    <source>
        <dbReference type="SAM" id="Phobius"/>
    </source>
</evidence>
<keyword evidence="1" id="KW-1133">Transmembrane helix</keyword>
<comment type="caution">
    <text evidence="2">The sequence shown here is derived from an EMBL/GenBank/DDBJ whole genome shotgun (WGS) entry which is preliminary data.</text>
</comment>
<dbReference type="AlphaFoldDB" id="A0A9X4RX40"/>
<accession>A0A9X4RX40</accession>
<keyword evidence="1" id="KW-0812">Transmembrane</keyword>
<feature type="transmembrane region" description="Helical" evidence="1">
    <location>
        <begin position="21"/>
        <end position="44"/>
    </location>
</feature>
<keyword evidence="1" id="KW-0472">Membrane</keyword>
<evidence type="ECO:0000313" key="3">
    <source>
        <dbReference type="Proteomes" id="UP001152599"/>
    </source>
</evidence>
<keyword evidence="3" id="KW-1185">Reference proteome</keyword>
<dbReference type="RefSeq" id="WP_304420116.1">
    <property type="nucleotide sequence ID" value="NZ_JANCMU010000001.1"/>
</dbReference>
<dbReference type="Proteomes" id="UP001152599">
    <property type="component" value="Unassembled WGS sequence"/>
</dbReference>
<dbReference type="EMBL" id="JANCMU010000001">
    <property type="protein sequence ID" value="MDG4945524.1"/>
    <property type="molecule type" value="Genomic_DNA"/>
</dbReference>
<protein>
    <submittedName>
        <fullName evidence="2">Uncharacterized protein</fullName>
    </submittedName>
</protein>
<sequence length="127" mass="15060">MQNLVIDNKKKEIRFQDQNKNLVNLIRFVFGLNVLNAAVFFLLFNYQDDILKWVWLVFALLNVFLLYFSFTKLSKQTTLNFSEVDSVEFKSIFGLVFKLKNGKYRKVFINRDAPIVEKLMKSFGNKM</sequence>
<evidence type="ECO:0000313" key="2">
    <source>
        <dbReference type="EMBL" id="MDG4945524.1"/>
    </source>
</evidence>
<organism evidence="2 3">
    <name type="scientific">Profundicola chukchiensis</name>
    <dbReference type="NCBI Taxonomy" id="2961959"/>
    <lineage>
        <taxon>Bacteria</taxon>
        <taxon>Pseudomonadati</taxon>
        <taxon>Bacteroidota</taxon>
        <taxon>Flavobacteriia</taxon>
        <taxon>Flavobacteriales</taxon>
        <taxon>Weeksellaceae</taxon>
        <taxon>Profundicola</taxon>
    </lineage>
</organism>
<feature type="transmembrane region" description="Helical" evidence="1">
    <location>
        <begin position="50"/>
        <end position="70"/>
    </location>
</feature>
<gene>
    <name evidence="2" type="ORF">NMK71_03785</name>
</gene>
<proteinExistence type="predicted"/>